<dbReference type="AlphaFoldDB" id="A0A4Q7M1W6"/>
<dbReference type="Gene3D" id="1.10.260.40">
    <property type="entry name" value="lambda repressor-like DNA-binding domains"/>
    <property type="match status" value="1"/>
</dbReference>
<dbReference type="PROSITE" id="PS50943">
    <property type="entry name" value="HTH_CROC1"/>
    <property type="match status" value="1"/>
</dbReference>
<keyword evidence="3" id="KW-1185">Reference proteome</keyword>
<dbReference type="InterPro" id="IPR021224">
    <property type="entry name" value="DUF2690"/>
</dbReference>
<dbReference type="Pfam" id="PF01381">
    <property type="entry name" value="HTH_3"/>
    <property type="match status" value="1"/>
</dbReference>
<dbReference type="GO" id="GO:0003677">
    <property type="term" value="F:DNA binding"/>
    <property type="evidence" value="ECO:0007669"/>
    <property type="project" value="InterPro"/>
</dbReference>
<comment type="caution">
    <text evidence="2">The sequence shown here is derived from an EMBL/GenBank/DDBJ whole genome shotgun (WGS) entry which is preliminary data.</text>
</comment>
<gene>
    <name evidence="2" type="ORF">EV386_0655</name>
</gene>
<dbReference type="EMBL" id="SGWX01000001">
    <property type="protein sequence ID" value="RZS60398.1"/>
    <property type="molecule type" value="Genomic_DNA"/>
</dbReference>
<dbReference type="OrthoDB" id="4988873at2"/>
<dbReference type="Pfam" id="PF10901">
    <property type="entry name" value="DUF2690"/>
    <property type="match status" value="1"/>
</dbReference>
<reference evidence="2 3" key="1">
    <citation type="submission" date="2019-02" db="EMBL/GenBank/DDBJ databases">
        <title>Sequencing the genomes of 1000 actinobacteria strains.</title>
        <authorList>
            <person name="Klenk H.-P."/>
        </authorList>
    </citation>
    <scope>NUCLEOTIDE SEQUENCE [LARGE SCALE GENOMIC DNA]</scope>
    <source>
        <strain evidence="2 3">DSM 16932</strain>
    </source>
</reference>
<protein>
    <submittedName>
        <fullName evidence="2">Uncharacterized protein DUF2690</fullName>
    </submittedName>
</protein>
<dbReference type="Proteomes" id="UP000293852">
    <property type="component" value="Unassembled WGS sequence"/>
</dbReference>
<dbReference type="CDD" id="cd00093">
    <property type="entry name" value="HTH_XRE"/>
    <property type="match status" value="1"/>
</dbReference>
<sequence>MSPAFDNDTIAQVASDLRDLRMGAGNPTLEALAHRTGVSKTVLSDAFAGKRLPSERTVTAVVGLFGGDVASFAARRAALEANVRLPEALAAMAAGAPSGDAAAPERARRTVSAVAATWLAVAAAVVGAAVGGWGVHLAAGPAGAAAAAADQSQAPAVSAEARIAVTTGQDPALTDCVSDAAVAAAETRANDTLLEIVWSDACQAGWARITRYDGKAAGNLVSASIFRQTGPEADDRQDTTEPDAQSAYTTLLVRPTPDTRVCAVGEITVDGEHISLGDPMCL</sequence>
<evidence type="ECO:0000259" key="1">
    <source>
        <dbReference type="PROSITE" id="PS50943"/>
    </source>
</evidence>
<name>A0A4Q7M1W6_9MICO</name>
<evidence type="ECO:0000313" key="3">
    <source>
        <dbReference type="Proteomes" id="UP000293852"/>
    </source>
</evidence>
<dbReference type="RefSeq" id="WP_130412286.1">
    <property type="nucleotide sequence ID" value="NZ_SGWX01000001.1"/>
</dbReference>
<dbReference type="SMART" id="SM00530">
    <property type="entry name" value="HTH_XRE"/>
    <property type="match status" value="1"/>
</dbReference>
<dbReference type="InterPro" id="IPR010982">
    <property type="entry name" value="Lambda_DNA-bd_dom_sf"/>
</dbReference>
<accession>A0A4Q7M1W6</accession>
<evidence type="ECO:0000313" key="2">
    <source>
        <dbReference type="EMBL" id="RZS60398.1"/>
    </source>
</evidence>
<proteinExistence type="predicted"/>
<dbReference type="SUPFAM" id="SSF47413">
    <property type="entry name" value="lambda repressor-like DNA-binding domains"/>
    <property type="match status" value="1"/>
</dbReference>
<dbReference type="InterPro" id="IPR001387">
    <property type="entry name" value="Cro/C1-type_HTH"/>
</dbReference>
<organism evidence="2 3">
    <name type="scientific">Xylanimonas ulmi</name>
    <dbReference type="NCBI Taxonomy" id="228973"/>
    <lineage>
        <taxon>Bacteria</taxon>
        <taxon>Bacillati</taxon>
        <taxon>Actinomycetota</taxon>
        <taxon>Actinomycetes</taxon>
        <taxon>Micrococcales</taxon>
        <taxon>Promicromonosporaceae</taxon>
        <taxon>Xylanimonas</taxon>
    </lineage>
</organism>
<feature type="domain" description="HTH cro/C1-type" evidence="1">
    <location>
        <begin position="17"/>
        <end position="72"/>
    </location>
</feature>